<keyword evidence="2 3" id="KW-0732">Signal</keyword>
<evidence type="ECO:0000256" key="2">
    <source>
        <dbReference type="ARBA" id="ARBA00022729"/>
    </source>
</evidence>
<dbReference type="PROSITE" id="PS51318">
    <property type="entry name" value="TAT"/>
    <property type="match status" value="1"/>
</dbReference>
<feature type="chain" id="PRO_5003926488" evidence="3">
    <location>
        <begin position="34"/>
        <end position="296"/>
    </location>
</feature>
<accession>K9DPB8</accession>
<evidence type="ECO:0000259" key="4">
    <source>
        <dbReference type="SMART" id="SM00062"/>
    </source>
</evidence>
<evidence type="ECO:0000256" key="1">
    <source>
        <dbReference type="ARBA" id="ARBA00007162"/>
    </source>
</evidence>
<protein>
    <submittedName>
        <fullName evidence="5">Phosphate/phosphite/phosphonate ABC transporter, periplasmic binding protein</fullName>
    </submittedName>
</protein>
<dbReference type="CDD" id="cd13572">
    <property type="entry name" value="PBP2_PnhD_2"/>
    <property type="match status" value="1"/>
</dbReference>
<dbReference type="STRING" id="47229.LO55_4690"/>
<dbReference type="SMART" id="SM00062">
    <property type="entry name" value="PBPb"/>
    <property type="match status" value="1"/>
</dbReference>
<dbReference type="GO" id="GO:0043190">
    <property type="term" value="C:ATP-binding cassette (ABC) transporter complex"/>
    <property type="evidence" value="ECO:0007669"/>
    <property type="project" value="InterPro"/>
</dbReference>
<sequence length="296" mass="32132">MKNTMTVSLRRHVLKTLCAAVAGTMLIAGAASAQSNGVLRVSAIPDESPTELQRKFKPLGEYLAKATGLKVEFTPVTDYAASVEGLINRKIDMVWFGGFTFVQANVRSKGQVTPLVQREEDEKFRSVFITTVPGITKLEDLKGKTLAFGSESSTSGHLMPRSFLLQAKINPDTDLKRIAFSGAHDATVAAVAGGKVDAGALNISVWEKLVESKKVDPKQVRVFYTTPGYFDYNWTVRTDMDPALKKKITDAFLALDGSTAEGKQILDLQRATKFVPTRTANYGAIEAAARNAGLLK</sequence>
<dbReference type="Pfam" id="PF12974">
    <property type="entry name" value="Phosphonate-bd"/>
    <property type="match status" value="1"/>
</dbReference>
<gene>
    <name evidence="5" type="ORF">HMPREF9710_04166</name>
</gene>
<dbReference type="HOGENOM" id="CLU_051472_6_2_4"/>
<keyword evidence="6" id="KW-1185">Reference proteome</keyword>
<dbReference type="eggNOG" id="COG3221">
    <property type="taxonomic scope" value="Bacteria"/>
</dbReference>
<dbReference type="Gene3D" id="3.40.190.10">
    <property type="entry name" value="Periplasmic binding protein-like II"/>
    <property type="match status" value="2"/>
</dbReference>
<dbReference type="InterPro" id="IPR006311">
    <property type="entry name" value="TAT_signal"/>
</dbReference>
<dbReference type="PANTHER" id="PTHR35841:SF1">
    <property type="entry name" value="PHOSPHONATES-BINDING PERIPLASMIC PROTEIN"/>
    <property type="match status" value="1"/>
</dbReference>
<dbReference type="InterPro" id="IPR005770">
    <property type="entry name" value="PhnD"/>
</dbReference>
<evidence type="ECO:0000256" key="3">
    <source>
        <dbReference type="SAM" id="SignalP"/>
    </source>
</evidence>
<dbReference type="NCBIfam" id="TIGR04553">
    <property type="entry name" value="ABC_peri_selen"/>
    <property type="match status" value="1"/>
</dbReference>
<evidence type="ECO:0000313" key="5">
    <source>
        <dbReference type="EMBL" id="EKU80627.1"/>
    </source>
</evidence>
<dbReference type="PATRIC" id="fig|883126.3.peg.4201"/>
<dbReference type="Proteomes" id="UP000009874">
    <property type="component" value="Unassembled WGS sequence"/>
</dbReference>
<organism evidence="5 6">
    <name type="scientific">Massilia timonae CCUG 45783</name>
    <dbReference type="NCBI Taxonomy" id="883126"/>
    <lineage>
        <taxon>Bacteria</taxon>
        <taxon>Pseudomonadati</taxon>
        <taxon>Pseudomonadota</taxon>
        <taxon>Betaproteobacteria</taxon>
        <taxon>Burkholderiales</taxon>
        <taxon>Oxalobacteraceae</taxon>
        <taxon>Telluria group</taxon>
        <taxon>Massilia</taxon>
    </lineage>
</organism>
<feature type="signal peptide" evidence="3">
    <location>
        <begin position="1"/>
        <end position="33"/>
    </location>
</feature>
<dbReference type="EMBL" id="AGZI01000050">
    <property type="protein sequence ID" value="EKU80627.1"/>
    <property type="molecule type" value="Genomic_DNA"/>
</dbReference>
<evidence type="ECO:0000313" key="6">
    <source>
        <dbReference type="Proteomes" id="UP000009874"/>
    </source>
</evidence>
<reference evidence="5 6" key="1">
    <citation type="submission" date="2012-09" db="EMBL/GenBank/DDBJ databases">
        <title>The Genome Sequence of Massilia timonae CCUG 45783.</title>
        <authorList>
            <consortium name="The Broad Institute Genome Sequencing Platform"/>
            <person name="Earl A."/>
            <person name="Ward D."/>
            <person name="Feldgarden M."/>
            <person name="Gevers D."/>
            <person name="Huys G."/>
            <person name="Walker B."/>
            <person name="Young S.K."/>
            <person name="Zeng Q."/>
            <person name="Gargeya S."/>
            <person name="Fitzgerald M."/>
            <person name="Haas B."/>
            <person name="Abouelleil A."/>
            <person name="Alvarado L."/>
            <person name="Arachchi H.M."/>
            <person name="Berlin A.M."/>
            <person name="Chapman S.B."/>
            <person name="Goldberg J."/>
            <person name="Griggs A."/>
            <person name="Gujja S."/>
            <person name="Hansen M."/>
            <person name="Howarth C."/>
            <person name="Imamovic A."/>
            <person name="Larimer J."/>
            <person name="McCowen C."/>
            <person name="Montmayeur A."/>
            <person name="Murphy C."/>
            <person name="Neiman D."/>
            <person name="Pearson M."/>
            <person name="Priest M."/>
            <person name="Roberts A."/>
            <person name="Saif S."/>
            <person name="Shea T."/>
            <person name="Sisk P."/>
            <person name="Sykes S."/>
            <person name="Wortman J."/>
            <person name="Nusbaum C."/>
            <person name="Birren B."/>
        </authorList>
    </citation>
    <scope>NUCLEOTIDE SEQUENCE [LARGE SCALE GENOMIC DNA]</scope>
    <source>
        <strain evidence="5 6">CCUG 45783</strain>
    </source>
</reference>
<proteinExistence type="inferred from homology"/>
<name>K9DPB8_9BURK</name>
<dbReference type="PANTHER" id="PTHR35841">
    <property type="entry name" value="PHOSPHONATES-BINDING PERIPLASMIC PROTEIN"/>
    <property type="match status" value="1"/>
</dbReference>
<dbReference type="GO" id="GO:0055085">
    <property type="term" value="P:transmembrane transport"/>
    <property type="evidence" value="ECO:0007669"/>
    <property type="project" value="InterPro"/>
</dbReference>
<dbReference type="NCBIfam" id="TIGR01098">
    <property type="entry name" value="3A0109s03R"/>
    <property type="match status" value="1"/>
</dbReference>
<comment type="similarity">
    <text evidence="1">Belongs to the phosphate/phosphite/phosphonate binding protein family.</text>
</comment>
<dbReference type="SUPFAM" id="SSF53850">
    <property type="entry name" value="Periplasmic binding protein-like II"/>
    <property type="match status" value="1"/>
</dbReference>
<dbReference type="AlphaFoldDB" id="K9DPB8"/>
<dbReference type="InterPro" id="IPR030836">
    <property type="entry name" value="ABC_peri_PhnD-like"/>
</dbReference>
<comment type="caution">
    <text evidence="5">The sequence shown here is derived from an EMBL/GenBank/DDBJ whole genome shotgun (WGS) entry which is preliminary data.</text>
</comment>
<feature type="domain" description="Solute-binding protein family 3/N-terminal" evidence="4">
    <location>
        <begin position="38"/>
        <end position="268"/>
    </location>
</feature>
<dbReference type="InterPro" id="IPR001638">
    <property type="entry name" value="Solute-binding_3/MltF_N"/>
</dbReference>